<evidence type="ECO:0000313" key="2">
    <source>
        <dbReference type="EMBL" id="GIG53290.1"/>
    </source>
</evidence>
<organism evidence="2 3">
    <name type="scientific">Demequina activiva</name>
    <dbReference type="NCBI Taxonomy" id="1582364"/>
    <lineage>
        <taxon>Bacteria</taxon>
        <taxon>Bacillati</taxon>
        <taxon>Actinomycetota</taxon>
        <taxon>Actinomycetes</taxon>
        <taxon>Micrococcales</taxon>
        <taxon>Demequinaceae</taxon>
        <taxon>Demequina</taxon>
    </lineage>
</organism>
<evidence type="ECO:0000313" key="3">
    <source>
        <dbReference type="Proteomes" id="UP000652354"/>
    </source>
</evidence>
<accession>A0A919UJ11</accession>
<dbReference type="AlphaFoldDB" id="A0A919UJ11"/>
<dbReference type="SUPFAM" id="SSF54593">
    <property type="entry name" value="Glyoxalase/Bleomycin resistance protein/Dihydroxybiphenyl dioxygenase"/>
    <property type="match status" value="1"/>
</dbReference>
<dbReference type="InterPro" id="IPR029068">
    <property type="entry name" value="Glyas_Bleomycin-R_OHBP_Dase"/>
</dbReference>
<proteinExistence type="predicted"/>
<dbReference type="Proteomes" id="UP000652354">
    <property type="component" value="Unassembled WGS sequence"/>
</dbReference>
<gene>
    <name evidence="2" type="ORF">Dac01nite_00420</name>
</gene>
<dbReference type="Pfam" id="PF00903">
    <property type="entry name" value="Glyoxalase"/>
    <property type="match status" value="1"/>
</dbReference>
<dbReference type="EMBL" id="BONR01000001">
    <property type="protein sequence ID" value="GIG53290.1"/>
    <property type="molecule type" value="Genomic_DNA"/>
</dbReference>
<dbReference type="InterPro" id="IPR037523">
    <property type="entry name" value="VOC_core"/>
</dbReference>
<feature type="domain" description="VOC" evidence="1">
    <location>
        <begin position="5"/>
        <end position="125"/>
    </location>
</feature>
<name>A0A919UJ11_9MICO</name>
<protein>
    <recommendedName>
        <fullName evidence="1">VOC domain-containing protein</fullName>
    </recommendedName>
</protein>
<evidence type="ECO:0000259" key="1">
    <source>
        <dbReference type="PROSITE" id="PS51819"/>
    </source>
</evidence>
<dbReference type="PROSITE" id="PS51819">
    <property type="entry name" value="VOC"/>
    <property type="match status" value="1"/>
</dbReference>
<dbReference type="Gene3D" id="3.10.180.10">
    <property type="entry name" value="2,3-Dihydroxybiphenyl 1,2-Dioxygenase, domain 1"/>
    <property type="match status" value="1"/>
</dbReference>
<keyword evidence="3" id="KW-1185">Reference proteome</keyword>
<dbReference type="RefSeq" id="WP_203652775.1">
    <property type="nucleotide sequence ID" value="NZ_BONR01000001.1"/>
</dbReference>
<comment type="caution">
    <text evidence="2">The sequence shown here is derived from an EMBL/GenBank/DDBJ whole genome shotgun (WGS) entry which is preliminary data.</text>
</comment>
<sequence>MLGDSKAFGAFSTDSVETAAHFYGEVLGIDARVDHEMGAMLTLTFPHGAEFLVYEKEDHEPASHTVVMFPVEDVEEVAARLTEAGVALERLPWTDDDGIARDREHGMETAWFKDPAGNWLSILRVDE</sequence>
<reference evidence="2" key="1">
    <citation type="submission" date="2021-01" db="EMBL/GenBank/DDBJ databases">
        <title>Whole genome shotgun sequence of Demequina activiva NBRC 110675.</title>
        <authorList>
            <person name="Komaki H."/>
            <person name="Tamura T."/>
        </authorList>
    </citation>
    <scope>NUCLEOTIDE SEQUENCE</scope>
    <source>
        <strain evidence="2">NBRC 110675</strain>
    </source>
</reference>
<dbReference type="InterPro" id="IPR004360">
    <property type="entry name" value="Glyas_Fos-R_dOase_dom"/>
</dbReference>